<comment type="function">
    <text evidence="14">Catalyzes the transfer of a lysyl group from L-lysyl-tRNA(Lys) to membrane-bound phosphatidylglycerol (PG), which produces lysylphosphatidylglycerol (LPG), a major component of the bacterial membrane with a positive net charge. LPG synthesis contributes to bacterial virulence as it is involved in the resistance mechanism against cationic antimicrobial peptides (CAMP) produces by the host's immune system (defensins, cathelicidins) and by the competing microorganisms.</text>
</comment>
<keyword evidence="6 14" id="KW-0808">Transferase</keyword>
<keyword evidence="5" id="KW-1003">Cell membrane</keyword>
<dbReference type="PANTHER" id="PTHR34697">
    <property type="entry name" value="PHOSPHATIDYLGLYCEROL LYSYLTRANSFERASE"/>
    <property type="match status" value="1"/>
</dbReference>
<evidence type="ECO:0000256" key="14">
    <source>
        <dbReference type="RuleBase" id="RU363042"/>
    </source>
</evidence>
<evidence type="ECO:0000256" key="6">
    <source>
        <dbReference type="ARBA" id="ARBA00022679"/>
    </source>
</evidence>
<feature type="transmembrane region" description="Helical" evidence="14">
    <location>
        <begin position="12"/>
        <end position="29"/>
    </location>
</feature>
<evidence type="ECO:0000256" key="10">
    <source>
        <dbReference type="ARBA" id="ARBA00023136"/>
    </source>
</evidence>
<dbReference type="NCBIfam" id="NF033480">
    <property type="entry name" value="bifunc_MprF"/>
    <property type="match status" value="1"/>
</dbReference>
<dbReference type="InterPro" id="IPR022791">
    <property type="entry name" value="L-PG_synthase/AglD"/>
</dbReference>
<keyword evidence="17" id="KW-1185">Reference proteome</keyword>
<dbReference type="InterPro" id="IPR016181">
    <property type="entry name" value="Acyl_CoA_acyltransferase"/>
</dbReference>
<feature type="domain" description="Phosphatidylglycerol lysyltransferase C-terminal" evidence="15">
    <location>
        <begin position="534"/>
        <end position="825"/>
    </location>
</feature>
<evidence type="ECO:0000256" key="13">
    <source>
        <dbReference type="ARBA" id="ARBA00047540"/>
    </source>
</evidence>
<protein>
    <recommendedName>
        <fullName evidence="4 14">Phosphatidylglycerol lysyltransferase</fullName>
        <ecNumber evidence="3 14">2.3.2.3</ecNumber>
    </recommendedName>
    <alternativeName>
        <fullName evidence="12 14">Lysylphosphatidylglycerol synthase</fullName>
    </alternativeName>
</protein>
<comment type="subcellular location">
    <subcellularLocation>
        <location evidence="1 14">Cell membrane</location>
        <topology evidence="1 14">Multi-pass membrane protein</topology>
    </subcellularLocation>
</comment>
<evidence type="ECO:0000256" key="2">
    <source>
        <dbReference type="ARBA" id="ARBA00008627"/>
    </source>
</evidence>
<dbReference type="Proteomes" id="UP001596022">
    <property type="component" value="Unassembled WGS sequence"/>
</dbReference>
<dbReference type="InterPro" id="IPR051211">
    <property type="entry name" value="PG_lysyltransferase"/>
</dbReference>
<evidence type="ECO:0000256" key="3">
    <source>
        <dbReference type="ARBA" id="ARBA00012014"/>
    </source>
</evidence>
<comment type="catalytic activity">
    <reaction evidence="13 14">
        <text>L-lysyl-tRNA(Lys) + a 1,2-diacyl-sn-glycero-3-phospho-(1'-sn-glycerol) = a 1,2-diacyl-sn-glycero-3-phospho-1'-(3'-O-L-lysyl)-sn-glycerol + tRNA(Lys)</text>
        <dbReference type="Rhea" id="RHEA:10668"/>
        <dbReference type="Rhea" id="RHEA-COMP:9696"/>
        <dbReference type="Rhea" id="RHEA-COMP:9697"/>
        <dbReference type="ChEBI" id="CHEBI:64716"/>
        <dbReference type="ChEBI" id="CHEBI:75792"/>
        <dbReference type="ChEBI" id="CHEBI:78442"/>
        <dbReference type="ChEBI" id="CHEBI:78529"/>
        <dbReference type="EC" id="2.3.2.3"/>
    </reaction>
</comment>
<feature type="transmembrane region" description="Helical" evidence="14">
    <location>
        <begin position="491"/>
        <end position="514"/>
    </location>
</feature>
<comment type="similarity">
    <text evidence="2 14">Belongs to the LPG synthase family.</text>
</comment>
<comment type="caution">
    <text evidence="16">The sequence shown here is derived from an EMBL/GenBank/DDBJ whole genome shotgun (WGS) entry which is preliminary data.</text>
</comment>
<sequence>MFKDKAKHYFKFGKFLIPIILILIIYYEGKQQLAGFSLKQSFNALKELPSGGFALVIVTGLVAVSVMSFYDFVLIRSLKLSIPVTKIFRIGWIANTFNSVIGFGGLAGAGMRTTLYREHTTDMLRLIKSIAWMTPSMITGLSVLLLGAFAGDHPFTDVLDGQVWLWVALIGVALIAPTYLIYAALRKTENVKFSTSLKYVIVSAMEWAAAAFVLYTILFLIGVDLSFSQVLNVFVVAAVMGLISLIPGGFGSFDLMFLIGIQAYDVQKGTILTALLLYRIVYYFIPFIIGLMFTIVEMSKTVMKKLEDNQIITPAIETTGVLWTLQRQLWSRVGYFAFSLLLLCSSLWIFLNVTIQMIMLKIDHTAQPLFFPKPIMYLFYALLLGIALILLFLVNEIYYRTKLAYYMTCLILLVGSLIALLTLSLSIIPILLTILLVLFLQRSRFTRISRPFSFTSGLRMLLLSIIAMWIYVEFIYLTLDLLGQARKVGSGYYTVGFIALFFSFLYVSLFITLFGKFHKQMPGEAPNRQKLKDFLHQYGGHVLSHLGFLCDKRFFFSEDQKAMLLFSKVGKRLIVLGDPFGEPASFPALLEAFHRAADQFGYYCVFYQIQGGNMAMYHDIGYRFFKLGEEAVVNLDTFTISGKKNAGLRATFNRFEREGYTFSVQEPPFTREFLEELQAVSDAWIGKKKEKGFSIGHFNEQYLSQAPIAVLSNASGDIIAFMNLMPVYQPGGLSVDLMRYMPDAPSGVMDAMFIHLFNWAKEKDYRYFNMGMAPLSNVGLSAQAFLSERIAAAIFNNINYMYSFRGLRQFKNKYHPDWTGKYLAFRKNRSLPGSMLVVTRLIGKKRNK</sequence>
<dbReference type="NCBIfam" id="TIGR00374">
    <property type="entry name" value="flippase-like domain"/>
    <property type="match status" value="1"/>
</dbReference>
<reference evidence="17" key="1">
    <citation type="journal article" date="2019" name="Int. J. Syst. Evol. Microbiol.">
        <title>The Global Catalogue of Microorganisms (GCM) 10K type strain sequencing project: providing services to taxonomists for standard genome sequencing and annotation.</title>
        <authorList>
            <consortium name="The Broad Institute Genomics Platform"/>
            <consortium name="The Broad Institute Genome Sequencing Center for Infectious Disease"/>
            <person name="Wu L."/>
            <person name="Ma J."/>
        </authorList>
    </citation>
    <scope>NUCLEOTIDE SEQUENCE [LARGE SCALE GENOMIC DNA]</scope>
    <source>
        <strain evidence="17">CGMCC 1.16306</strain>
    </source>
</reference>
<evidence type="ECO:0000256" key="9">
    <source>
        <dbReference type="ARBA" id="ARBA00023098"/>
    </source>
</evidence>
<dbReference type="PANTHER" id="PTHR34697:SF2">
    <property type="entry name" value="PHOSPHATIDYLGLYCEROL LYSYLTRANSFERASE"/>
    <property type="match status" value="1"/>
</dbReference>
<organism evidence="16 17">
    <name type="scientific">Camelliibacillus cellulosilyticus</name>
    <dbReference type="NCBI Taxonomy" id="2174486"/>
    <lineage>
        <taxon>Bacteria</taxon>
        <taxon>Bacillati</taxon>
        <taxon>Bacillota</taxon>
        <taxon>Bacilli</taxon>
        <taxon>Bacillales</taxon>
        <taxon>Sporolactobacillaceae</taxon>
        <taxon>Camelliibacillus</taxon>
    </lineage>
</organism>
<keyword evidence="8 14" id="KW-1133">Transmembrane helix</keyword>
<feature type="transmembrane region" description="Helical" evidence="14">
    <location>
        <begin position="461"/>
        <end position="479"/>
    </location>
</feature>
<keyword evidence="7 14" id="KW-0812">Transmembrane</keyword>
<keyword evidence="10 14" id="KW-0472">Membrane</keyword>
<evidence type="ECO:0000259" key="15">
    <source>
        <dbReference type="Pfam" id="PF09924"/>
    </source>
</evidence>
<keyword evidence="11 14" id="KW-0046">Antibiotic resistance</keyword>
<feature type="transmembrane region" description="Helical" evidence="14">
    <location>
        <begin position="271"/>
        <end position="296"/>
    </location>
</feature>
<dbReference type="EC" id="2.3.2.3" evidence="3 14"/>
<feature type="transmembrane region" description="Helical" evidence="14">
    <location>
        <begin position="130"/>
        <end position="151"/>
    </location>
</feature>
<gene>
    <name evidence="14 16" type="primary">mprF</name>
    <name evidence="16" type="ORF">ACFO4N_00280</name>
</gene>
<evidence type="ECO:0000256" key="5">
    <source>
        <dbReference type="ARBA" id="ARBA00022475"/>
    </source>
</evidence>
<evidence type="ECO:0000256" key="8">
    <source>
        <dbReference type="ARBA" id="ARBA00022989"/>
    </source>
</evidence>
<feature type="transmembrane region" description="Helical" evidence="14">
    <location>
        <begin position="233"/>
        <end position="259"/>
    </location>
</feature>
<dbReference type="Pfam" id="PF09924">
    <property type="entry name" value="LPG_synthase_C"/>
    <property type="match status" value="1"/>
</dbReference>
<evidence type="ECO:0000313" key="17">
    <source>
        <dbReference type="Proteomes" id="UP001596022"/>
    </source>
</evidence>
<accession>A0ABV9GJA8</accession>
<evidence type="ECO:0000256" key="4">
    <source>
        <dbReference type="ARBA" id="ARBA00021546"/>
    </source>
</evidence>
<evidence type="ECO:0000313" key="16">
    <source>
        <dbReference type="EMBL" id="MFC4617157.1"/>
    </source>
</evidence>
<feature type="transmembrane region" description="Helical" evidence="14">
    <location>
        <begin position="163"/>
        <end position="185"/>
    </location>
</feature>
<dbReference type="EMBL" id="JBHSFW010000001">
    <property type="protein sequence ID" value="MFC4617157.1"/>
    <property type="molecule type" value="Genomic_DNA"/>
</dbReference>
<evidence type="ECO:0000256" key="12">
    <source>
        <dbReference type="ARBA" id="ARBA00031899"/>
    </source>
</evidence>
<feature type="transmembrane region" description="Helical" evidence="14">
    <location>
        <begin position="50"/>
        <end position="70"/>
    </location>
</feature>
<feature type="transmembrane region" description="Helical" evidence="14">
    <location>
        <begin position="90"/>
        <end position="109"/>
    </location>
</feature>
<dbReference type="RefSeq" id="WP_376844218.1">
    <property type="nucleotide sequence ID" value="NZ_JBHSFW010000001.1"/>
</dbReference>
<feature type="transmembrane region" description="Helical" evidence="14">
    <location>
        <begin position="333"/>
        <end position="355"/>
    </location>
</feature>
<dbReference type="SUPFAM" id="SSF55729">
    <property type="entry name" value="Acyl-CoA N-acyltransferases (Nat)"/>
    <property type="match status" value="1"/>
</dbReference>
<keyword evidence="9 14" id="KW-0443">Lipid metabolism</keyword>
<evidence type="ECO:0000256" key="1">
    <source>
        <dbReference type="ARBA" id="ARBA00004651"/>
    </source>
</evidence>
<dbReference type="Pfam" id="PF03706">
    <property type="entry name" value="LPG_synthase_TM"/>
    <property type="match status" value="1"/>
</dbReference>
<feature type="transmembrane region" description="Helical" evidence="14">
    <location>
        <begin position="197"/>
        <end position="221"/>
    </location>
</feature>
<dbReference type="InterPro" id="IPR024320">
    <property type="entry name" value="LPG_synthase_C"/>
</dbReference>
<proteinExistence type="inferred from homology"/>
<name>A0ABV9GJA8_9BACL</name>
<feature type="transmembrane region" description="Helical" evidence="14">
    <location>
        <begin position="375"/>
        <end position="398"/>
    </location>
</feature>
<evidence type="ECO:0000256" key="11">
    <source>
        <dbReference type="ARBA" id="ARBA00023251"/>
    </source>
</evidence>
<evidence type="ECO:0000256" key="7">
    <source>
        <dbReference type="ARBA" id="ARBA00022692"/>
    </source>
</evidence>
<feature type="transmembrane region" description="Helical" evidence="14">
    <location>
        <begin position="410"/>
        <end position="440"/>
    </location>
</feature>